<comment type="subcellular location">
    <subcellularLocation>
        <location evidence="3">Cytoplasm</location>
    </subcellularLocation>
    <subcellularLocation>
        <location evidence="2">Nucleus</location>
    </subcellularLocation>
</comment>
<keyword evidence="5" id="KW-0963">Cytoplasm</keyword>
<dbReference type="FunFam" id="3.40.50.1010:FF:000021">
    <property type="entry name" value="DIS3-like exonuclease 1 isoform X1"/>
    <property type="match status" value="1"/>
</dbReference>
<keyword evidence="12" id="KW-0539">Nucleus</keyword>
<evidence type="ECO:0000256" key="14">
    <source>
        <dbReference type="RuleBase" id="RU003901"/>
    </source>
</evidence>
<dbReference type="InterPro" id="IPR029060">
    <property type="entry name" value="PIN-like_dom_sf"/>
</dbReference>
<evidence type="ECO:0000256" key="1">
    <source>
        <dbReference type="ARBA" id="ARBA00001946"/>
    </source>
</evidence>
<evidence type="ECO:0000256" key="5">
    <source>
        <dbReference type="ARBA" id="ARBA00022490"/>
    </source>
</evidence>
<evidence type="ECO:0000259" key="16">
    <source>
        <dbReference type="SMART" id="SM00670"/>
    </source>
</evidence>
<dbReference type="Pfam" id="PF00773">
    <property type="entry name" value="RNB"/>
    <property type="match status" value="1"/>
</dbReference>
<dbReference type="FunFam" id="2.40.50.700:FF:000001">
    <property type="entry name" value="Exosome complex exonuclease exoribonuclease (Rrp44)"/>
    <property type="match status" value="1"/>
</dbReference>
<organism evidence="18 19">
    <name type="scientific">Cerrena zonata</name>
    <dbReference type="NCBI Taxonomy" id="2478898"/>
    <lineage>
        <taxon>Eukaryota</taxon>
        <taxon>Fungi</taxon>
        <taxon>Dikarya</taxon>
        <taxon>Basidiomycota</taxon>
        <taxon>Agaricomycotina</taxon>
        <taxon>Agaricomycetes</taxon>
        <taxon>Polyporales</taxon>
        <taxon>Cerrenaceae</taxon>
        <taxon>Cerrena</taxon>
    </lineage>
</organism>
<keyword evidence="6" id="KW-0698">rRNA processing</keyword>
<dbReference type="GO" id="GO:0071031">
    <property type="term" value="P:nuclear mRNA surveillance of mRNA 3'-end processing"/>
    <property type="evidence" value="ECO:0007669"/>
    <property type="project" value="TreeGrafter"/>
</dbReference>
<dbReference type="InterPro" id="IPR041505">
    <property type="entry name" value="Dis3_CSD2"/>
</dbReference>
<feature type="domain" description="RNB" evidence="17">
    <location>
        <begin position="515"/>
        <end position="849"/>
    </location>
</feature>
<keyword evidence="8" id="KW-0378">Hydrolase</keyword>
<dbReference type="InterPro" id="IPR022966">
    <property type="entry name" value="RNase_II/R_CS"/>
</dbReference>
<evidence type="ECO:0000256" key="3">
    <source>
        <dbReference type="ARBA" id="ARBA00004496"/>
    </source>
</evidence>
<dbReference type="Pfam" id="PF17849">
    <property type="entry name" value="OB_Dis3"/>
    <property type="match status" value="1"/>
</dbReference>
<dbReference type="GO" id="GO:0006364">
    <property type="term" value="P:rRNA processing"/>
    <property type="evidence" value="ECO:0007669"/>
    <property type="project" value="UniProtKB-KW"/>
</dbReference>
<comment type="similarity">
    <text evidence="4 14">Belongs to the RNR ribonuclease family.</text>
</comment>
<dbReference type="AlphaFoldDB" id="A0AAW0G5U9"/>
<keyword evidence="7" id="KW-0540">Nuclease</keyword>
<dbReference type="Proteomes" id="UP001385951">
    <property type="component" value="Unassembled WGS sequence"/>
</dbReference>
<dbReference type="Gene3D" id="2.40.50.700">
    <property type="match status" value="1"/>
</dbReference>
<evidence type="ECO:0000256" key="11">
    <source>
        <dbReference type="ARBA" id="ARBA00022884"/>
    </source>
</evidence>
<evidence type="ECO:0000256" key="4">
    <source>
        <dbReference type="ARBA" id="ARBA00005785"/>
    </source>
</evidence>
<evidence type="ECO:0000256" key="12">
    <source>
        <dbReference type="ARBA" id="ARBA00023242"/>
    </source>
</evidence>
<dbReference type="InterPro" id="IPR002716">
    <property type="entry name" value="PIN_dom"/>
</dbReference>
<dbReference type="InterPro" id="IPR033770">
    <property type="entry name" value="RRP44_S1"/>
</dbReference>
<name>A0AAW0G5U9_9APHY</name>
<feature type="compositionally biased region" description="Acidic residues" evidence="15">
    <location>
        <begin position="341"/>
        <end position="354"/>
    </location>
</feature>
<proteinExistence type="inferred from homology"/>
<sequence>MAEITIRKRPRIDAVVTQRKFFKKTARGKVIKVIRERYLRDDVSCGIHDCSLCDSSLGSVLPHNGAFEHGLFNNGHFVVPDTNVFLSQMDLIESSAFNPHIILLQTVMEEIRHRSLPLFNRLKALVKADDKHIWVFYNEYRSETAVIREEGETPNDRNDRGIRKATAWYSEHISLARPAIRGRSSPALPTAVLLTDDVANRKKAEKEGISCISVRQYVEKMKDSSQLLDLLSAAGDEIEPTKTVAARQALYPDYLSMSTLLAGIKAGQLHQGHFNANQYNYLEGHVPVSRFTKPILLVGREHMNRAIQGDVVAVEVFPETEWKAPADEVVDQETTLKNDDASDDEEEGEDDEAVAEQKRTTTDAAKTRAAAERQPTGRIVGIVKRNWRSYVCHIDSTSLTSLNRTSLSQQTVFATPVSRLLPRIRLRTRQAPGLIGQKILVTIDRWDATSRYPEGHFVRALGKVESKEAEQESLLLEFDVPYRPFGKAILDCLPPQGDSWVVPPKSTTSPEWRDREDLRDLLICSIDPPGCQDIDDALHAKPLPNGNIEAGVHIADVSHFVLPDNPMDHEAAARGTTVYLVDKRIDMLPMLLGTNLCSLRPHVERLAFSVIWELTPEAEIVNVRFMKSVIASKEAFTYEAAQIRKDDPNLDDDLTQSIRLLNSLAIKLKAGRMAAGALNLASPEVKIHLDSAESSDPIDVEQKELHETNSLVEEFMLLANISVARKIQETFPQTAVLRRHLPPPKTNFEKLQDILMKRKGLSLDVSSSGALAASLDKCVDSTEPAFNTLVRIMATRCMLSAEYFGSGSVARDTFGHYGLASPIYTHFTSPIRRYADVLVHRQLSAVINYTTLHPSLHSKSHVERILDVVNKRHRMAQMAGRASVEFYVGLALKSRGEKQVVTEDAFVIRTFRNGLGVFVSKLGIEGLVMFKRDTQFDADNYTLTVPSSNGDATIAVFDKVTVRIAVERDANTQRGKVKMTLVSPIDSSSL</sequence>
<dbReference type="GO" id="GO:0000177">
    <property type="term" value="C:cytoplasmic exosome (RNase complex)"/>
    <property type="evidence" value="ECO:0007669"/>
    <property type="project" value="TreeGrafter"/>
</dbReference>
<dbReference type="CDD" id="cd09862">
    <property type="entry name" value="PIN_Rrp44-like"/>
    <property type="match status" value="1"/>
</dbReference>
<dbReference type="Gene3D" id="2.40.50.140">
    <property type="entry name" value="Nucleic acid-binding proteins"/>
    <property type="match status" value="1"/>
</dbReference>
<evidence type="ECO:0000256" key="8">
    <source>
        <dbReference type="ARBA" id="ARBA00022801"/>
    </source>
</evidence>
<dbReference type="SMART" id="SM00955">
    <property type="entry name" value="RNB"/>
    <property type="match status" value="1"/>
</dbReference>
<feature type="domain" description="PIN" evidence="16">
    <location>
        <begin position="76"/>
        <end position="202"/>
    </location>
</feature>
<dbReference type="Pfam" id="PF17215">
    <property type="entry name" value="Rrp44_S1"/>
    <property type="match status" value="1"/>
</dbReference>
<dbReference type="InterPro" id="IPR001900">
    <property type="entry name" value="RNase_II/R"/>
</dbReference>
<evidence type="ECO:0000256" key="6">
    <source>
        <dbReference type="ARBA" id="ARBA00022552"/>
    </source>
</evidence>
<dbReference type="GO" id="GO:0003723">
    <property type="term" value="F:RNA binding"/>
    <property type="evidence" value="ECO:0007669"/>
    <property type="project" value="UniProtKB-KW"/>
</dbReference>
<dbReference type="GO" id="GO:0000175">
    <property type="term" value="F:3'-5'-RNA exonuclease activity"/>
    <property type="evidence" value="ECO:0007669"/>
    <property type="project" value="UniProtKB-ARBA"/>
</dbReference>
<keyword evidence="11" id="KW-0694">RNA-binding</keyword>
<dbReference type="GO" id="GO:0016075">
    <property type="term" value="P:rRNA catabolic process"/>
    <property type="evidence" value="ECO:0007669"/>
    <property type="project" value="TreeGrafter"/>
</dbReference>
<accession>A0AAW0G5U9</accession>
<keyword evidence="10" id="KW-0269">Exonuclease</keyword>
<keyword evidence="9" id="KW-0271">Exosome</keyword>
<evidence type="ECO:0000256" key="10">
    <source>
        <dbReference type="ARBA" id="ARBA00022839"/>
    </source>
</evidence>
<dbReference type="Gene3D" id="2.40.50.690">
    <property type="match status" value="1"/>
</dbReference>
<dbReference type="SUPFAM" id="SSF50249">
    <property type="entry name" value="Nucleic acid-binding proteins"/>
    <property type="match status" value="3"/>
</dbReference>
<dbReference type="GO" id="GO:0004519">
    <property type="term" value="F:endonuclease activity"/>
    <property type="evidence" value="ECO:0007669"/>
    <property type="project" value="TreeGrafter"/>
</dbReference>
<dbReference type="PANTHER" id="PTHR23355">
    <property type="entry name" value="RIBONUCLEASE"/>
    <property type="match status" value="1"/>
</dbReference>
<evidence type="ECO:0000256" key="7">
    <source>
        <dbReference type="ARBA" id="ARBA00022722"/>
    </source>
</evidence>
<feature type="region of interest" description="Disordered" evidence="15">
    <location>
        <begin position="328"/>
        <end position="372"/>
    </location>
</feature>
<comment type="caution">
    <text evidence="18">The sequence shown here is derived from an EMBL/GenBank/DDBJ whole genome shotgun (WGS) entry which is preliminary data.</text>
</comment>
<dbReference type="PANTHER" id="PTHR23355:SF35">
    <property type="entry name" value="EXOSOME COMPLEX EXONUCLEASE RRP44"/>
    <property type="match status" value="1"/>
</dbReference>
<dbReference type="Pfam" id="PF13638">
    <property type="entry name" value="PIN_4"/>
    <property type="match status" value="1"/>
</dbReference>
<dbReference type="GO" id="GO:0019899">
    <property type="term" value="F:enzyme binding"/>
    <property type="evidence" value="ECO:0007669"/>
    <property type="project" value="UniProtKB-ARBA"/>
</dbReference>
<dbReference type="GO" id="GO:0000176">
    <property type="term" value="C:nuclear exosome (RNase complex)"/>
    <property type="evidence" value="ECO:0007669"/>
    <property type="project" value="TreeGrafter"/>
</dbReference>
<dbReference type="SMART" id="SM00670">
    <property type="entry name" value="PINc"/>
    <property type="match status" value="1"/>
</dbReference>
<evidence type="ECO:0000256" key="9">
    <source>
        <dbReference type="ARBA" id="ARBA00022835"/>
    </source>
</evidence>
<dbReference type="Pfam" id="PF17216">
    <property type="entry name" value="Rrp44_CSD1"/>
    <property type="match status" value="1"/>
</dbReference>
<evidence type="ECO:0000256" key="15">
    <source>
        <dbReference type="SAM" id="MobiDB-lite"/>
    </source>
</evidence>
<dbReference type="EMBL" id="JASBNA010000025">
    <property type="protein sequence ID" value="KAK7684385.1"/>
    <property type="molecule type" value="Genomic_DNA"/>
</dbReference>
<keyword evidence="19" id="KW-1185">Reference proteome</keyword>
<dbReference type="SUPFAM" id="SSF88723">
    <property type="entry name" value="PIN domain-like"/>
    <property type="match status" value="1"/>
</dbReference>
<comment type="cofactor">
    <cofactor evidence="1">
        <name>Mg(2+)</name>
        <dbReference type="ChEBI" id="CHEBI:18420"/>
    </cofactor>
</comment>
<feature type="compositionally biased region" description="Basic and acidic residues" evidence="15">
    <location>
        <begin position="355"/>
        <end position="371"/>
    </location>
</feature>
<evidence type="ECO:0000313" key="18">
    <source>
        <dbReference type="EMBL" id="KAK7684385.1"/>
    </source>
</evidence>
<evidence type="ECO:0000259" key="17">
    <source>
        <dbReference type="SMART" id="SM00955"/>
    </source>
</evidence>
<evidence type="ECO:0000256" key="2">
    <source>
        <dbReference type="ARBA" id="ARBA00004123"/>
    </source>
</evidence>
<dbReference type="Gene3D" id="3.40.50.1010">
    <property type="entry name" value="5'-nuclease"/>
    <property type="match status" value="1"/>
</dbReference>
<dbReference type="PROSITE" id="PS01175">
    <property type="entry name" value="RIBONUCLEASE_II"/>
    <property type="match status" value="1"/>
</dbReference>
<evidence type="ECO:0000256" key="13">
    <source>
        <dbReference type="ARBA" id="ARBA00077930"/>
    </source>
</evidence>
<protein>
    <recommendedName>
        <fullName evidence="13">Ribosomal RNA-processing protein 44</fullName>
    </recommendedName>
</protein>
<evidence type="ECO:0000313" key="19">
    <source>
        <dbReference type="Proteomes" id="UP001385951"/>
    </source>
</evidence>
<gene>
    <name evidence="18" type="ORF">QCA50_012332</name>
</gene>
<dbReference type="InterPro" id="IPR033771">
    <property type="entry name" value="Rrp44_CSD1"/>
</dbReference>
<dbReference type="InterPro" id="IPR050180">
    <property type="entry name" value="RNR_Ribonuclease"/>
</dbReference>
<reference evidence="18 19" key="1">
    <citation type="submission" date="2022-09" db="EMBL/GenBank/DDBJ databases">
        <authorList>
            <person name="Palmer J.M."/>
        </authorList>
    </citation>
    <scope>NUCLEOTIDE SEQUENCE [LARGE SCALE GENOMIC DNA]</scope>
    <source>
        <strain evidence="18 19">DSM 7382</strain>
    </source>
</reference>
<dbReference type="InterPro" id="IPR012340">
    <property type="entry name" value="NA-bd_OB-fold"/>
</dbReference>